<name>A0A1I1DPV3_9ACTN</name>
<feature type="compositionally biased region" description="Low complexity" evidence="4">
    <location>
        <begin position="278"/>
        <end position="289"/>
    </location>
</feature>
<evidence type="ECO:0000259" key="5">
    <source>
        <dbReference type="SMART" id="SM00559"/>
    </source>
</evidence>
<feature type="domain" description="Ku" evidence="5">
    <location>
        <begin position="52"/>
        <end position="184"/>
    </location>
</feature>
<evidence type="ECO:0000313" key="6">
    <source>
        <dbReference type="EMBL" id="SFB76931.1"/>
    </source>
</evidence>
<dbReference type="Gene3D" id="2.40.290.10">
    <property type="match status" value="1"/>
</dbReference>
<sequence length="320" mass="34905">MRAIWKGAVSFGLVSVPVKLYAATESHDVSFRQVHVTDGGRIRYQRVCSIDGEEVPYSDIAKGYETEDGEMVVLSDDDMAALPSTSSREISVEKFVPSDQIDPLLFEKAYYLEPENTGKKPYALLREALREADRMAVVTVALRNRTTTAVLRVRETEKGDVIVLQTMMWPDEVRVPDFSVDLEGEVKPAEVKMAQMLVETLAGDFDPSEFEDDYAEAVETMVKTKVEGGEVKRTETSTKSAGEVVDLLAALQRSVAAAKKGRGEDADDADDADEKPARTSTAKKSAGKATAKKAATKKTASKKTAKKTTAKKAAPKKKAS</sequence>
<keyword evidence="3" id="KW-0227">DNA damage</keyword>
<dbReference type="GO" id="GO:0003690">
    <property type="term" value="F:double-stranded DNA binding"/>
    <property type="evidence" value="ECO:0007669"/>
    <property type="project" value="UniProtKB-UniRule"/>
</dbReference>
<keyword evidence="3" id="KW-0234">DNA repair</keyword>
<dbReference type="FunFam" id="2.40.290.10:FF:000004">
    <property type="entry name" value="Non-homologous end joining protein Ku"/>
    <property type="match status" value="1"/>
</dbReference>
<dbReference type="STRING" id="574651.SAMN04487968_101421"/>
<comment type="subunit">
    <text evidence="3">Homodimer. Interacts with LigD.</text>
</comment>
<comment type="function">
    <text evidence="3">With LigD forms a non-homologous end joining (NHEJ) DNA repair enzyme, which repairs dsDNA breaks with reduced fidelity. Binds linear dsDNA with 5'- and 3'- overhangs but not closed circular dsDNA nor ssDNA. Recruits and stimulates the ligase activity of LigD.</text>
</comment>
<accession>A0A1I1DPV3</accession>
<reference evidence="6 7" key="1">
    <citation type="submission" date="2016-10" db="EMBL/GenBank/DDBJ databases">
        <authorList>
            <person name="de Groot N.N."/>
        </authorList>
    </citation>
    <scope>NUCLEOTIDE SEQUENCE [LARGE SCALE GENOMIC DNA]</scope>
    <source>
        <strain evidence="6 7">CGMCC 1.7056</strain>
    </source>
</reference>
<dbReference type="InterPro" id="IPR006164">
    <property type="entry name" value="DNA_bd_Ku70/Ku80"/>
</dbReference>
<dbReference type="HAMAP" id="MF_01875">
    <property type="entry name" value="Prokaryotic_Ku"/>
    <property type="match status" value="1"/>
</dbReference>
<proteinExistence type="inferred from homology"/>
<comment type="similarity">
    <text evidence="3">Belongs to the prokaryotic Ku family.</text>
</comment>
<dbReference type="SUPFAM" id="SSF100939">
    <property type="entry name" value="SPOC domain-like"/>
    <property type="match status" value="1"/>
</dbReference>
<protein>
    <recommendedName>
        <fullName evidence="3">Non-homologous end joining protein Ku</fullName>
    </recommendedName>
</protein>
<dbReference type="EMBL" id="FOLB01000001">
    <property type="protein sequence ID" value="SFB76931.1"/>
    <property type="molecule type" value="Genomic_DNA"/>
</dbReference>
<dbReference type="InterPro" id="IPR009187">
    <property type="entry name" value="Prok_Ku"/>
</dbReference>
<feature type="region of interest" description="Disordered" evidence="4">
    <location>
        <begin position="257"/>
        <end position="320"/>
    </location>
</feature>
<dbReference type="AlphaFoldDB" id="A0A1I1DPV3"/>
<dbReference type="PANTHER" id="PTHR41251">
    <property type="entry name" value="NON-HOMOLOGOUS END JOINING PROTEIN KU"/>
    <property type="match status" value="1"/>
</dbReference>
<keyword evidence="2 3" id="KW-0233">DNA recombination</keyword>
<evidence type="ECO:0000256" key="3">
    <source>
        <dbReference type="HAMAP-Rule" id="MF_01875"/>
    </source>
</evidence>
<organism evidence="6 7">
    <name type="scientific">Nocardioides terrae</name>
    <dbReference type="NCBI Taxonomy" id="574651"/>
    <lineage>
        <taxon>Bacteria</taxon>
        <taxon>Bacillati</taxon>
        <taxon>Actinomycetota</taxon>
        <taxon>Actinomycetes</taxon>
        <taxon>Propionibacteriales</taxon>
        <taxon>Nocardioidaceae</taxon>
        <taxon>Nocardioides</taxon>
    </lineage>
</organism>
<keyword evidence="1 3" id="KW-0238">DNA-binding</keyword>
<evidence type="ECO:0000256" key="2">
    <source>
        <dbReference type="ARBA" id="ARBA00023172"/>
    </source>
</evidence>
<evidence type="ECO:0000313" key="7">
    <source>
        <dbReference type="Proteomes" id="UP000198832"/>
    </source>
</evidence>
<dbReference type="GO" id="GO:0006303">
    <property type="term" value="P:double-strand break repair via nonhomologous end joining"/>
    <property type="evidence" value="ECO:0007669"/>
    <property type="project" value="UniProtKB-UniRule"/>
</dbReference>
<dbReference type="OrthoDB" id="9795084at2"/>
<feature type="compositionally biased region" description="Basic residues" evidence="4">
    <location>
        <begin position="290"/>
        <end position="320"/>
    </location>
</feature>
<dbReference type="PIRSF" id="PIRSF006493">
    <property type="entry name" value="Prok_Ku"/>
    <property type="match status" value="1"/>
</dbReference>
<dbReference type="SMART" id="SM00559">
    <property type="entry name" value="Ku78"/>
    <property type="match status" value="1"/>
</dbReference>
<evidence type="ECO:0000256" key="4">
    <source>
        <dbReference type="SAM" id="MobiDB-lite"/>
    </source>
</evidence>
<dbReference type="Proteomes" id="UP000198832">
    <property type="component" value="Unassembled WGS sequence"/>
</dbReference>
<dbReference type="CDD" id="cd00789">
    <property type="entry name" value="KU_like"/>
    <property type="match status" value="1"/>
</dbReference>
<dbReference type="RefSeq" id="WP_091119573.1">
    <property type="nucleotide sequence ID" value="NZ_FOLB01000001.1"/>
</dbReference>
<keyword evidence="7" id="KW-1185">Reference proteome</keyword>
<dbReference type="PANTHER" id="PTHR41251:SF1">
    <property type="entry name" value="NON-HOMOLOGOUS END JOINING PROTEIN KU"/>
    <property type="match status" value="1"/>
</dbReference>
<dbReference type="GO" id="GO:0006310">
    <property type="term" value="P:DNA recombination"/>
    <property type="evidence" value="ECO:0007669"/>
    <property type="project" value="UniProtKB-KW"/>
</dbReference>
<dbReference type="Pfam" id="PF02735">
    <property type="entry name" value="Ku"/>
    <property type="match status" value="1"/>
</dbReference>
<dbReference type="NCBIfam" id="TIGR02772">
    <property type="entry name" value="Ku_bact"/>
    <property type="match status" value="1"/>
</dbReference>
<evidence type="ECO:0000256" key="1">
    <source>
        <dbReference type="ARBA" id="ARBA00023125"/>
    </source>
</evidence>
<gene>
    <name evidence="3" type="primary">ku</name>
    <name evidence="6" type="ORF">SAMN04487968_101421</name>
</gene>
<dbReference type="InterPro" id="IPR016194">
    <property type="entry name" value="SPOC-like_C_dom_sf"/>
</dbReference>